<comment type="caution">
    <text evidence="1">The sequence shown here is derived from an EMBL/GenBank/DDBJ whole genome shotgun (WGS) entry which is preliminary data.</text>
</comment>
<sequence length="170" mass="18324">MKKPILVSAIITLIFFGEVVFAQQSGLLTDTLISKRAQTVYVEMLGPGLTISGNYDTRFSNRRDGLGGRIGIGYIAADGNSITTIPVGLNYLLGKGKNFFEVGAGATYLNFSDNEDEYLSAEGDGVLGNLTFGYRLQPVDSGFSFRGGFSPLFGYGSFIPWVGFSFGYAF</sequence>
<evidence type="ECO:0000313" key="2">
    <source>
        <dbReference type="Proteomes" id="UP000322918"/>
    </source>
</evidence>
<dbReference type="OrthoDB" id="966005at2"/>
<name>A0A5M9HAS4_9SPHI</name>
<protein>
    <recommendedName>
        <fullName evidence="3">Outer membrane protein beta-barrel domain-containing protein</fullName>
    </recommendedName>
</protein>
<dbReference type="AlphaFoldDB" id="A0A5M9HAS4"/>
<keyword evidence="2" id="KW-1185">Reference proteome</keyword>
<accession>A0A5M9HAS4</accession>
<dbReference type="RefSeq" id="WP_141815239.1">
    <property type="nucleotide sequence ID" value="NZ_VFPL01000001.1"/>
</dbReference>
<organism evidence="1 2">
    <name type="scientific">Arcticibacter tournemirensis</name>
    <dbReference type="NCBI Taxonomy" id="699437"/>
    <lineage>
        <taxon>Bacteria</taxon>
        <taxon>Pseudomonadati</taxon>
        <taxon>Bacteroidota</taxon>
        <taxon>Sphingobacteriia</taxon>
        <taxon>Sphingobacteriales</taxon>
        <taxon>Sphingobacteriaceae</taxon>
        <taxon>Arcticibacter</taxon>
    </lineage>
</organism>
<evidence type="ECO:0008006" key="3">
    <source>
        <dbReference type="Google" id="ProtNLM"/>
    </source>
</evidence>
<reference evidence="1 2" key="1">
    <citation type="submission" date="2019-09" db="EMBL/GenBank/DDBJ databases">
        <title>Pararcticibacter amylolyticus gen. nov., sp. nov., isolated from a rottenly hemp rope, and reclassification of Pedobacter tournemirensis as Pararcticibacter tournemirensis comb. nov.</title>
        <authorList>
            <person name="Cai Y."/>
        </authorList>
    </citation>
    <scope>NUCLEOTIDE SEQUENCE [LARGE SCALE GENOMIC DNA]</scope>
    <source>
        <strain evidence="1 2">TF5-37.2-LB10</strain>
    </source>
</reference>
<evidence type="ECO:0000313" key="1">
    <source>
        <dbReference type="EMBL" id="KAA8483355.1"/>
    </source>
</evidence>
<proteinExistence type="predicted"/>
<dbReference type="Proteomes" id="UP000322918">
    <property type="component" value="Unassembled WGS sequence"/>
</dbReference>
<gene>
    <name evidence="1" type="ORF">F1649_09185</name>
</gene>
<dbReference type="EMBL" id="VWNE01000012">
    <property type="protein sequence ID" value="KAA8483355.1"/>
    <property type="molecule type" value="Genomic_DNA"/>
</dbReference>